<reference evidence="9" key="1">
    <citation type="submission" date="2022-06" db="EMBL/GenBank/DDBJ databases">
        <title>WGS of actinobacteria.</title>
        <authorList>
            <person name="Thawai C."/>
        </authorList>
    </citation>
    <scope>NUCLEOTIDE SEQUENCE</scope>
    <source>
        <strain evidence="9">DSM 42010</strain>
    </source>
</reference>
<dbReference type="Gene3D" id="1.10.3720.10">
    <property type="entry name" value="MetI-like"/>
    <property type="match status" value="1"/>
</dbReference>
<dbReference type="Pfam" id="PF00528">
    <property type="entry name" value="BPD_transp_1"/>
    <property type="match status" value="1"/>
</dbReference>
<evidence type="ECO:0000313" key="9">
    <source>
        <dbReference type="EMBL" id="MCQ8830037.1"/>
    </source>
</evidence>
<dbReference type="Pfam" id="PF19300">
    <property type="entry name" value="BPD_transp_1_N"/>
    <property type="match status" value="1"/>
</dbReference>
<dbReference type="EMBL" id="JANIIC010000012">
    <property type="protein sequence ID" value="MCQ8830037.1"/>
    <property type="molecule type" value="Genomic_DNA"/>
</dbReference>
<dbReference type="PROSITE" id="PS50928">
    <property type="entry name" value="ABC_TM1"/>
    <property type="match status" value="1"/>
</dbReference>
<name>A0A9X2RTA0_STRMQ</name>
<keyword evidence="4 7" id="KW-0812">Transmembrane</keyword>
<evidence type="ECO:0000256" key="7">
    <source>
        <dbReference type="RuleBase" id="RU363032"/>
    </source>
</evidence>
<evidence type="ECO:0000256" key="4">
    <source>
        <dbReference type="ARBA" id="ARBA00022692"/>
    </source>
</evidence>
<gene>
    <name evidence="9" type="ORF">NQU54_13345</name>
</gene>
<dbReference type="AlphaFoldDB" id="A0A9X2RTA0"/>
<evidence type="ECO:0000256" key="6">
    <source>
        <dbReference type="ARBA" id="ARBA00023136"/>
    </source>
</evidence>
<dbReference type="GO" id="GO:0055085">
    <property type="term" value="P:transmembrane transport"/>
    <property type="evidence" value="ECO:0007669"/>
    <property type="project" value="InterPro"/>
</dbReference>
<feature type="transmembrane region" description="Helical" evidence="7">
    <location>
        <begin position="20"/>
        <end position="38"/>
    </location>
</feature>
<feature type="transmembrane region" description="Helical" evidence="7">
    <location>
        <begin position="109"/>
        <end position="133"/>
    </location>
</feature>
<evidence type="ECO:0000259" key="8">
    <source>
        <dbReference type="PROSITE" id="PS50928"/>
    </source>
</evidence>
<feature type="transmembrane region" description="Helical" evidence="7">
    <location>
        <begin position="179"/>
        <end position="199"/>
    </location>
</feature>
<accession>A0A9X2RTA0</accession>
<dbReference type="CDD" id="cd06261">
    <property type="entry name" value="TM_PBP2"/>
    <property type="match status" value="1"/>
</dbReference>
<protein>
    <submittedName>
        <fullName evidence="9">ABC transporter permease</fullName>
    </submittedName>
</protein>
<comment type="subcellular location">
    <subcellularLocation>
        <location evidence="1 7">Cell membrane</location>
        <topology evidence="1 7">Multi-pass membrane protein</topology>
    </subcellularLocation>
</comment>
<keyword evidence="3" id="KW-1003">Cell membrane</keyword>
<feature type="transmembrane region" description="Helical" evidence="7">
    <location>
        <begin position="287"/>
        <end position="309"/>
    </location>
</feature>
<evidence type="ECO:0000313" key="10">
    <source>
        <dbReference type="Proteomes" id="UP001142400"/>
    </source>
</evidence>
<evidence type="ECO:0000256" key="3">
    <source>
        <dbReference type="ARBA" id="ARBA00022475"/>
    </source>
</evidence>
<dbReference type="InterPro" id="IPR000515">
    <property type="entry name" value="MetI-like"/>
</dbReference>
<keyword evidence="5 7" id="KW-1133">Transmembrane helix</keyword>
<sequence>MTARLPPGLPRYLVRRLCQAVFVIWAAFTVTSLLLYLLPSDPVQIMIGPQAHASPGQLARLRHEYGLDRPVVTQYVTQLGRALHGDLGQSIQSGVPVITELFRALPHTLALAGASLGLGAMLGGSVAWSAAYASSPRLRAALLAVPSLFISVPTFWLGLMLMELFSFTFRAFPASGGTGFASLVLPAVTLAIPSAAFIAQTLGSELIKAMGEPYADTARAKGASRSRVLRGHALRNAVMPTLTMLGLLVGWQLSGSVVVETVFARDGIGRLTEAAVRTQDIPMVQGLVLLAAVCLALVNLAVDLVYPLADPRVLVRRPAVRSRQRPSARAAAPAPGGGR</sequence>
<dbReference type="PANTHER" id="PTHR43163:SF6">
    <property type="entry name" value="DIPEPTIDE TRANSPORT SYSTEM PERMEASE PROTEIN DPPB-RELATED"/>
    <property type="match status" value="1"/>
</dbReference>
<organism evidence="9 10">
    <name type="scientific">Streptomyces malaysiensis subsp. samsunensis</name>
    <dbReference type="NCBI Taxonomy" id="459658"/>
    <lineage>
        <taxon>Bacteria</taxon>
        <taxon>Bacillati</taxon>
        <taxon>Actinomycetota</taxon>
        <taxon>Actinomycetes</taxon>
        <taxon>Kitasatosporales</taxon>
        <taxon>Streptomycetaceae</taxon>
        <taxon>Streptomyces</taxon>
        <taxon>Streptomyces violaceusniger group</taxon>
    </lineage>
</organism>
<dbReference type="Proteomes" id="UP001142400">
    <property type="component" value="Unassembled WGS sequence"/>
</dbReference>
<proteinExistence type="inferred from homology"/>
<dbReference type="GO" id="GO:0005886">
    <property type="term" value="C:plasma membrane"/>
    <property type="evidence" value="ECO:0007669"/>
    <property type="project" value="UniProtKB-SubCell"/>
</dbReference>
<dbReference type="PANTHER" id="PTHR43163">
    <property type="entry name" value="DIPEPTIDE TRANSPORT SYSTEM PERMEASE PROTEIN DPPB-RELATED"/>
    <property type="match status" value="1"/>
</dbReference>
<dbReference type="InterPro" id="IPR045621">
    <property type="entry name" value="BPD_transp_1_N"/>
</dbReference>
<feature type="domain" description="ABC transmembrane type-1" evidence="8">
    <location>
        <begin position="105"/>
        <end position="306"/>
    </location>
</feature>
<evidence type="ECO:0000256" key="1">
    <source>
        <dbReference type="ARBA" id="ARBA00004651"/>
    </source>
</evidence>
<keyword evidence="6 7" id="KW-0472">Membrane</keyword>
<comment type="caution">
    <text evidence="9">The sequence shown here is derived from an EMBL/GenBank/DDBJ whole genome shotgun (WGS) entry which is preliminary data.</text>
</comment>
<keyword evidence="2 7" id="KW-0813">Transport</keyword>
<feature type="transmembrane region" description="Helical" evidence="7">
    <location>
        <begin position="140"/>
        <end position="159"/>
    </location>
</feature>
<evidence type="ECO:0000256" key="2">
    <source>
        <dbReference type="ARBA" id="ARBA00022448"/>
    </source>
</evidence>
<dbReference type="SUPFAM" id="SSF161098">
    <property type="entry name" value="MetI-like"/>
    <property type="match status" value="1"/>
</dbReference>
<keyword evidence="10" id="KW-1185">Reference proteome</keyword>
<dbReference type="RefSeq" id="WP_257631246.1">
    <property type="nucleotide sequence ID" value="NZ_JANIIC010000012.1"/>
</dbReference>
<evidence type="ECO:0000256" key="5">
    <source>
        <dbReference type="ARBA" id="ARBA00022989"/>
    </source>
</evidence>
<dbReference type="InterPro" id="IPR035906">
    <property type="entry name" value="MetI-like_sf"/>
</dbReference>
<comment type="similarity">
    <text evidence="7">Belongs to the binding-protein-dependent transport system permease family.</text>
</comment>